<feature type="domain" description="Response regulatory" evidence="2">
    <location>
        <begin position="2"/>
        <end position="123"/>
    </location>
</feature>
<gene>
    <name evidence="3" type="ORF">AOX56_21705</name>
</gene>
<dbReference type="GO" id="GO:0000160">
    <property type="term" value="P:phosphorelay signal transduction system"/>
    <property type="evidence" value="ECO:0007669"/>
    <property type="project" value="InterPro"/>
</dbReference>
<reference evidence="3 4" key="1">
    <citation type="journal article" date="2017" name="Front. Microbiol.">
        <title>Strong Genomic and Phenotypic Heterogeneity in the Aeromonas sobria Species Complex.</title>
        <authorList>
            <person name="Gauthier J."/>
            <person name="Vincent A.T."/>
            <person name="Charette S.J."/>
            <person name="Derome N."/>
        </authorList>
    </citation>
    <scope>NUCLEOTIDE SEQUENCE [LARGE SCALE GENOMIC DNA]</scope>
    <source>
        <strain evidence="3 4">JF2635</strain>
    </source>
</reference>
<dbReference type="RefSeq" id="WP_101320247.1">
    <property type="nucleotide sequence ID" value="NZ_CAWNSS010000065.1"/>
</dbReference>
<dbReference type="EMBL" id="LJZX01000065">
    <property type="protein sequence ID" value="PKQ73209.1"/>
    <property type="molecule type" value="Genomic_DNA"/>
</dbReference>
<feature type="modified residue" description="4-aspartylphosphate" evidence="1">
    <location>
        <position position="55"/>
    </location>
</feature>
<dbReference type="InterPro" id="IPR001789">
    <property type="entry name" value="Sig_transdc_resp-reg_receiver"/>
</dbReference>
<dbReference type="SUPFAM" id="SSF52172">
    <property type="entry name" value="CheY-like"/>
    <property type="match status" value="1"/>
</dbReference>
<accession>A0A2N3IPJ2</accession>
<dbReference type="Proteomes" id="UP000233526">
    <property type="component" value="Unassembled WGS sequence"/>
</dbReference>
<sequence>MKVLIVDDNDNRSKEIKSLLISNSTINQDNIYICKNTQSAKELMRNIRFDLLLLDVVLPKRSEAPDAKYGLALLGDIKRRPNIKKPNKIIGITAHYDDISSFRSSFDKHCEIVIEASRRNKDWKRNIIEAADFELAKKIDSLTTEKKITCLTVHGIRTRGVWQQKLQKEIECKVDTVKFESYKYGYFTIISFCIPFVRHIQISRFKKTLEQTLLREEKEGRTLYIFCHSFGTYIVVKSISKIISEHKKLNIDRIILAGSVLPSTYDFSKILSSSNINIINECGNQDNVLLLSEALVPNTGMAGRVGFYGMNNDRFVNRFFKGGHSHYFDETTRFIEKNWITLFTDQNDIPVIDQRNDPSIISRTLEKIASFLGKTKELLYIALLIYFLKNIITHIN</sequence>
<dbReference type="PROSITE" id="PS50110">
    <property type="entry name" value="RESPONSE_REGULATORY"/>
    <property type="match status" value="1"/>
</dbReference>
<evidence type="ECO:0000313" key="4">
    <source>
        <dbReference type="Proteomes" id="UP000233526"/>
    </source>
</evidence>
<comment type="caution">
    <text evidence="3">The sequence shown here is derived from an EMBL/GenBank/DDBJ whole genome shotgun (WGS) entry which is preliminary data.</text>
</comment>
<proteinExistence type="predicted"/>
<dbReference type="AlphaFoldDB" id="A0A2N3IPJ2"/>
<evidence type="ECO:0000256" key="1">
    <source>
        <dbReference type="PROSITE-ProRule" id="PRU00169"/>
    </source>
</evidence>
<keyword evidence="1" id="KW-0597">Phosphoprotein</keyword>
<evidence type="ECO:0000313" key="3">
    <source>
        <dbReference type="EMBL" id="PKQ73209.1"/>
    </source>
</evidence>
<dbReference type="InterPro" id="IPR011006">
    <property type="entry name" value="CheY-like_superfamily"/>
</dbReference>
<evidence type="ECO:0000259" key="2">
    <source>
        <dbReference type="PROSITE" id="PS50110"/>
    </source>
</evidence>
<name>A0A2N3IPJ2_AERSO</name>
<dbReference type="Gene3D" id="3.40.50.2300">
    <property type="match status" value="1"/>
</dbReference>
<protein>
    <recommendedName>
        <fullName evidence="2">Response regulatory domain-containing protein</fullName>
    </recommendedName>
</protein>
<organism evidence="3 4">
    <name type="scientific">Aeromonas sobria</name>
    <dbReference type="NCBI Taxonomy" id="646"/>
    <lineage>
        <taxon>Bacteria</taxon>
        <taxon>Pseudomonadati</taxon>
        <taxon>Pseudomonadota</taxon>
        <taxon>Gammaproteobacteria</taxon>
        <taxon>Aeromonadales</taxon>
        <taxon>Aeromonadaceae</taxon>
        <taxon>Aeromonas</taxon>
    </lineage>
</organism>